<evidence type="ECO:0000256" key="10">
    <source>
        <dbReference type="ARBA" id="ARBA00023004"/>
    </source>
</evidence>
<keyword evidence="9 12" id="KW-1133">Transmembrane helix</keyword>
<dbReference type="RefSeq" id="WP_183360674.1">
    <property type="nucleotide sequence ID" value="NZ_BLXZ01000003.1"/>
</dbReference>
<evidence type="ECO:0000256" key="5">
    <source>
        <dbReference type="ARBA" id="ARBA00022617"/>
    </source>
</evidence>
<feature type="transmembrane region" description="Helical" evidence="12">
    <location>
        <begin position="100"/>
        <end position="120"/>
    </location>
</feature>
<evidence type="ECO:0000256" key="8">
    <source>
        <dbReference type="ARBA" id="ARBA00022982"/>
    </source>
</evidence>
<keyword evidence="3" id="KW-0813">Transport</keyword>
<evidence type="ECO:0000259" key="13">
    <source>
        <dbReference type="Pfam" id="PF03264"/>
    </source>
</evidence>
<feature type="domain" description="NapC/NirT cytochrome c N-terminal" evidence="13">
    <location>
        <begin position="101"/>
        <end position="189"/>
    </location>
</feature>
<proteinExistence type="inferred from homology"/>
<evidence type="ECO:0000313" key="14">
    <source>
        <dbReference type="EMBL" id="GFO68149.1"/>
    </source>
</evidence>
<comment type="subcellular location">
    <subcellularLocation>
        <location evidence="1">Cell membrane</location>
    </subcellularLocation>
</comment>
<organism evidence="14 15">
    <name type="scientific">Geomonas limicola</name>
    <dbReference type="NCBI Taxonomy" id="2740186"/>
    <lineage>
        <taxon>Bacteria</taxon>
        <taxon>Pseudomonadati</taxon>
        <taxon>Thermodesulfobacteriota</taxon>
        <taxon>Desulfuromonadia</taxon>
        <taxon>Geobacterales</taxon>
        <taxon>Geobacteraceae</taxon>
        <taxon>Geomonas</taxon>
    </lineage>
</organism>
<dbReference type="Gene3D" id="3.90.10.10">
    <property type="entry name" value="Cytochrome C3"/>
    <property type="match status" value="1"/>
</dbReference>
<dbReference type="Pfam" id="PF03264">
    <property type="entry name" value="Cytochrom_NNT"/>
    <property type="match status" value="1"/>
</dbReference>
<keyword evidence="8" id="KW-0249">Electron transport</keyword>
<evidence type="ECO:0000256" key="4">
    <source>
        <dbReference type="ARBA" id="ARBA00022475"/>
    </source>
</evidence>
<keyword evidence="6 12" id="KW-0812">Transmembrane</keyword>
<gene>
    <name evidence="14" type="ORF">GMLC_17280</name>
</gene>
<evidence type="ECO:0000256" key="6">
    <source>
        <dbReference type="ARBA" id="ARBA00022692"/>
    </source>
</evidence>
<dbReference type="InterPro" id="IPR051174">
    <property type="entry name" value="Cytochrome_c-type_ET"/>
</dbReference>
<dbReference type="GO" id="GO:0005886">
    <property type="term" value="C:plasma membrane"/>
    <property type="evidence" value="ECO:0007669"/>
    <property type="project" value="UniProtKB-SubCell"/>
</dbReference>
<feature type="transmembrane region" description="Helical" evidence="12">
    <location>
        <begin position="12"/>
        <end position="33"/>
    </location>
</feature>
<keyword evidence="11 12" id="KW-0472">Membrane</keyword>
<comment type="similarity">
    <text evidence="2">Belongs to the NapC/NirT/NrfH family.</text>
</comment>
<evidence type="ECO:0000256" key="1">
    <source>
        <dbReference type="ARBA" id="ARBA00004236"/>
    </source>
</evidence>
<evidence type="ECO:0000256" key="7">
    <source>
        <dbReference type="ARBA" id="ARBA00022723"/>
    </source>
</evidence>
<keyword evidence="7" id="KW-0479">Metal-binding</keyword>
<feature type="transmembrane region" description="Helical" evidence="12">
    <location>
        <begin position="45"/>
        <end position="72"/>
    </location>
</feature>
<keyword evidence="10" id="KW-0408">Iron</keyword>
<keyword evidence="4" id="KW-1003">Cell membrane</keyword>
<evidence type="ECO:0000256" key="3">
    <source>
        <dbReference type="ARBA" id="ARBA00022448"/>
    </source>
</evidence>
<dbReference type="GO" id="GO:0046872">
    <property type="term" value="F:metal ion binding"/>
    <property type="evidence" value="ECO:0007669"/>
    <property type="project" value="UniProtKB-KW"/>
</dbReference>
<dbReference type="PANTHER" id="PTHR30333">
    <property type="entry name" value="CYTOCHROME C-TYPE PROTEIN"/>
    <property type="match status" value="1"/>
</dbReference>
<dbReference type="InterPro" id="IPR005126">
    <property type="entry name" value="NapC/NirT_cyt_c_N"/>
</dbReference>
<dbReference type="InterPro" id="IPR036280">
    <property type="entry name" value="Multihaem_cyt_sf"/>
</dbReference>
<dbReference type="Gene3D" id="1.10.3820.10">
    <property type="entry name" value="Di-heme elbow motif domain"/>
    <property type="match status" value="1"/>
</dbReference>
<dbReference type="InterPro" id="IPR038266">
    <property type="entry name" value="NapC/NirT_cytc_sf"/>
</dbReference>
<evidence type="ECO:0000256" key="12">
    <source>
        <dbReference type="SAM" id="Phobius"/>
    </source>
</evidence>
<evidence type="ECO:0000256" key="11">
    <source>
        <dbReference type="ARBA" id="ARBA00023136"/>
    </source>
</evidence>
<accession>A0A6V8NA73</accession>
<evidence type="ECO:0000256" key="2">
    <source>
        <dbReference type="ARBA" id="ARBA00007395"/>
    </source>
</evidence>
<dbReference type="AlphaFoldDB" id="A0A6V8NA73"/>
<reference evidence="15" key="1">
    <citation type="submission" date="2020-06" db="EMBL/GenBank/DDBJ databases">
        <title>Draft genomic sequecing of Geomonas sp. Red745.</title>
        <authorList>
            <person name="Itoh H."/>
            <person name="Xu Z.X."/>
            <person name="Ushijima N."/>
            <person name="Masuda Y."/>
            <person name="Shiratori Y."/>
            <person name="Senoo K."/>
        </authorList>
    </citation>
    <scope>NUCLEOTIDE SEQUENCE [LARGE SCALE GENOMIC DNA]</scope>
    <source>
        <strain evidence="15">Red745</strain>
    </source>
</reference>
<evidence type="ECO:0000313" key="15">
    <source>
        <dbReference type="Proteomes" id="UP000587586"/>
    </source>
</evidence>
<evidence type="ECO:0000256" key="9">
    <source>
        <dbReference type="ARBA" id="ARBA00022989"/>
    </source>
</evidence>
<name>A0A6V8NA73_9BACT</name>
<protein>
    <submittedName>
        <fullName evidence="14">Cytochrome c</fullName>
    </submittedName>
</protein>
<dbReference type="GO" id="GO:0009061">
    <property type="term" value="P:anaerobic respiration"/>
    <property type="evidence" value="ECO:0007669"/>
    <property type="project" value="TreeGrafter"/>
</dbReference>
<comment type="caution">
    <text evidence="14">The sequence shown here is derived from an EMBL/GenBank/DDBJ whole genome shotgun (WGS) entry which is preliminary data.</text>
</comment>
<dbReference type="PANTHER" id="PTHR30333:SF1">
    <property type="entry name" value="CYTOCHROME C-TYPE PROTEIN NAPC"/>
    <property type="match status" value="1"/>
</dbReference>
<sequence>MALRKYAGYAWNMISLAGMVLAVTAAGLIIGFLSYEGITGVEKPYLGLMTYFLFPGMLIVGLLLVPLGAYLVRQRKRKEAEQNIPPFPRVDFNDPHKRHLFVFFVIASIGFVLLVSVASLKGFEFTESTTFCGELCHVVMSPEHTAWANSPHAKVKCVECHVGPGAAWYVKAKISGMRQLYAVAFHTYPETIETPIDNLRPARDTCEHCHWPEKFYAGRQKVFYHYAPNEQNSPREINMLINIGGTPKSAHSKGIHWHIGQKVTYISTDKKRMNIPYIRVEGKDGKITEFMDTEKPLTKAEIDKAVKREMDCTDCHNRPTHIYRAPGVEMDENFVSGHIDQSLPYMKKVAVEVLTRPYKTTEEAKATIAKEIPAYYQKNYPQVAQAKAKEIAKAVTEIQDIYGRNFFPQMKVSWNTYPNNIGHFYTPGCFRCHDGKHKNAEGRIISKDCNLCHTVLSQKQENIPEGVKTMPRDFVHPVDIGDEIMKTNCSDCHSAGGQDVPGGEAHKK</sequence>
<keyword evidence="5" id="KW-0349">Heme</keyword>
<keyword evidence="15" id="KW-1185">Reference proteome</keyword>
<dbReference type="GO" id="GO:0009055">
    <property type="term" value="F:electron transfer activity"/>
    <property type="evidence" value="ECO:0007669"/>
    <property type="project" value="TreeGrafter"/>
</dbReference>
<dbReference type="EMBL" id="BLXZ01000003">
    <property type="protein sequence ID" value="GFO68149.1"/>
    <property type="molecule type" value="Genomic_DNA"/>
</dbReference>
<dbReference type="Proteomes" id="UP000587586">
    <property type="component" value="Unassembled WGS sequence"/>
</dbReference>
<dbReference type="SUPFAM" id="SSF48695">
    <property type="entry name" value="Multiheme cytochromes"/>
    <property type="match status" value="1"/>
</dbReference>